<evidence type="ECO:0000313" key="12">
    <source>
        <dbReference type="Proteomes" id="UP000005018"/>
    </source>
</evidence>
<dbReference type="GO" id="GO:0016020">
    <property type="term" value="C:membrane"/>
    <property type="evidence" value="ECO:0007669"/>
    <property type="project" value="UniProtKB-SubCell"/>
</dbReference>
<evidence type="ECO:0000256" key="6">
    <source>
        <dbReference type="ARBA" id="ARBA00022968"/>
    </source>
</evidence>
<dbReference type="GeneID" id="14537694"/>
<comment type="subcellular location">
    <subcellularLocation>
        <location evidence="1">Membrane</location>
        <topology evidence="1">Single-pass type II membrane protein</topology>
    </subcellularLocation>
</comment>
<gene>
    <name evidence="11" type="ORF">CORT_0A05620</name>
</gene>
<keyword evidence="8 10" id="KW-0472">Membrane</keyword>
<keyword evidence="7 10" id="KW-1133">Transmembrane helix</keyword>
<dbReference type="eggNOG" id="ENOG502QTZG">
    <property type="taxonomic scope" value="Eukaryota"/>
</dbReference>
<evidence type="ECO:0000313" key="11">
    <source>
        <dbReference type="EMBL" id="CCG20949.1"/>
    </source>
</evidence>
<name>H8WY02_CANO9</name>
<dbReference type="InterPro" id="IPR021988">
    <property type="entry name" value="BMT1"/>
</dbReference>
<organism evidence="11 12">
    <name type="scientific">Candida orthopsilosis (strain 90-125)</name>
    <name type="common">Yeast</name>
    <dbReference type="NCBI Taxonomy" id="1136231"/>
    <lineage>
        <taxon>Eukaryota</taxon>
        <taxon>Fungi</taxon>
        <taxon>Dikarya</taxon>
        <taxon>Ascomycota</taxon>
        <taxon>Saccharomycotina</taxon>
        <taxon>Pichiomycetes</taxon>
        <taxon>Debaryomycetaceae</taxon>
        <taxon>Candida/Lodderomyces clade</taxon>
        <taxon>Candida</taxon>
    </lineage>
</organism>
<dbReference type="GO" id="GO:0000030">
    <property type="term" value="F:mannosyltransferase activity"/>
    <property type="evidence" value="ECO:0007669"/>
    <property type="project" value="InterPro"/>
</dbReference>
<dbReference type="HOGENOM" id="CLU_013841_3_0_1"/>
<protein>
    <submittedName>
        <fullName evidence="11">Bmt3 Beta-mannosyltransferase</fullName>
    </submittedName>
</protein>
<dbReference type="KEGG" id="cot:CORT_0A05620"/>
<comment type="similarity">
    <text evidence="2">Belongs to the BMT family.</text>
</comment>
<accession>H8WY02</accession>
<evidence type="ECO:0000256" key="4">
    <source>
        <dbReference type="ARBA" id="ARBA00022679"/>
    </source>
</evidence>
<dbReference type="RefSeq" id="XP_003866389.1">
    <property type="nucleotide sequence ID" value="XM_003866341.1"/>
</dbReference>
<keyword evidence="3" id="KW-0328">Glycosyltransferase</keyword>
<keyword evidence="4" id="KW-0808">Transferase</keyword>
<evidence type="ECO:0000256" key="10">
    <source>
        <dbReference type="SAM" id="Phobius"/>
    </source>
</evidence>
<evidence type="ECO:0000256" key="5">
    <source>
        <dbReference type="ARBA" id="ARBA00022692"/>
    </source>
</evidence>
<keyword evidence="5 10" id="KW-0812">Transmembrane</keyword>
<evidence type="ECO:0000256" key="7">
    <source>
        <dbReference type="ARBA" id="ARBA00022989"/>
    </source>
</evidence>
<dbReference type="Proteomes" id="UP000005018">
    <property type="component" value="Chromosome 1"/>
</dbReference>
<evidence type="ECO:0000256" key="3">
    <source>
        <dbReference type="ARBA" id="ARBA00022676"/>
    </source>
</evidence>
<keyword evidence="6" id="KW-0735">Signal-anchor</keyword>
<evidence type="ECO:0000256" key="8">
    <source>
        <dbReference type="ARBA" id="ARBA00023136"/>
    </source>
</evidence>
<dbReference type="GO" id="GO:0071555">
    <property type="term" value="P:cell wall organization"/>
    <property type="evidence" value="ECO:0007669"/>
    <property type="project" value="UniProtKB-KW"/>
</dbReference>
<keyword evidence="9" id="KW-0961">Cell wall biogenesis/degradation</keyword>
<dbReference type="AlphaFoldDB" id="H8WY02"/>
<dbReference type="EMBL" id="HE681719">
    <property type="protein sequence ID" value="CCG20949.1"/>
    <property type="molecule type" value="Genomic_DNA"/>
</dbReference>
<feature type="transmembrane region" description="Helical" evidence="10">
    <location>
        <begin position="46"/>
        <end position="70"/>
    </location>
</feature>
<evidence type="ECO:0000256" key="2">
    <source>
        <dbReference type="ARBA" id="ARBA00009486"/>
    </source>
</evidence>
<evidence type="ECO:0000256" key="1">
    <source>
        <dbReference type="ARBA" id="ARBA00004606"/>
    </source>
</evidence>
<sequence length="633" mass="73138">MLTINELGLLDAGTQLYIITAFILSPISVYVLRKQYKGPRRKKQEWATNLIAVCIIILNVNVWYFLLWSLRQHGQRLDKSPLYSGLLQMRFDPVEVSGFSFDVERQSYPVVIKQDIKQGSQQDLEPNLQKDQQSDQQLEIQDNKQAKSRRQDTIEPLYIDGSFNCSSIQVRDQASVAATQSFDLNQEYDLKHLRGQLQILSKTNDAYKLCFQDDPEQSEEYILRKKWFKFCGSAVWMDLYKVYFMVNRIVYAKDGRRNNPTISILSGQVFDKNWHEIKGFKFPHSDLTFPTILPHDLDLGKRQNKVVIGSEDPRIILNEYSSTDGARFQEPVIIFNARRTKVNWARAMHVYRPFNDPHKVICLAIKDKKRSFIEKNWAPFMDNTDVKNDKNEINFIYNFNPLRVVKCSLQTGECAKVSGPRFNPIDANDNAGVLRGGTNIIQIPKEYLPLTEVTQDRKFWVGIARSHNKECGCMRELYRPHIFIITRSLTKEDSFELIYVSSMVDFNINPEPWSKGHSNKGTCVDGKSVLIPNSIAYWDVDSRDGIDYMGLTFSEADRTNKLVHLRGILKHIHNVLHGSEKRDVQNADTTKESIENNVQRKSEEIELGNKLLGLCSTYLADEYCEVAEKVFGW</sequence>
<proteinExistence type="inferred from homology"/>
<dbReference type="OrthoDB" id="3631276at2759"/>
<reference evidence="11 12" key="1">
    <citation type="journal article" date="2012" name="PLoS ONE">
        <title>Sequence and analysis of the genome of the pathogenic yeast Candida orthopsilosis.</title>
        <authorList>
            <person name="Riccombeni A."/>
            <person name="Vidanes G."/>
            <person name="Proux-Wera E."/>
            <person name="Wolfe K.H."/>
            <person name="Butler G."/>
        </authorList>
    </citation>
    <scope>NUCLEOTIDE SEQUENCE [LARGE SCALE GENOMIC DNA]</scope>
    <source>
        <strain evidence="11 12">Co 90-125</strain>
    </source>
</reference>
<dbReference type="Pfam" id="PF12141">
    <property type="entry name" value="BMT"/>
    <property type="match status" value="2"/>
</dbReference>
<feature type="transmembrane region" description="Helical" evidence="10">
    <location>
        <begin position="12"/>
        <end position="32"/>
    </location>
</feature>
<keyword evidence="12" id="KW-1185">Reference proteome</keyword>
<evidence type="ECO:0000256" key="9">
    <source>
        <dbReference type="ARBA" id="ARBA00023316"/>
    </source>
</evidence>